<dbReference type="InterPro" id="IPR020846">
    <property type="entry name" value="MFS_dom"/>
</dbReference>
<dbReference type="InterPro" id="IPR036259">
    <property type="entry name" value="MFS_trans_sf"/>
</dbReference>
<dbReference type="SUPFAM" id="SSF103473">
    <property type="entry name" value="MFS general substrate transporter"/>
    <property type="match status" value="1"/>
</dbReference>
<feature type="transmembrane region" description="Helical" evidence="6">
    <location>
        <begin position="58"/>
        <end position="78"/>
    </location>
</feature>
<feature type="transmembrane region" description="Helical" evidence="6">
    <location>
        <begin position="115"/>
        <end position="139"/>
    </location>
</feature>
<dbReference type="PANTHER" id="PTHR23507">
    <property type="entry name" value="ZGC:174356"/>
    <property type="match status" value="1"/>
</dbReference>
<accession>A0AAV9HPH7</accession>
<evidence type="ECO:0000256" key="3">
    <source>
        <dbReference type="ARBA" id="ARBA00022989"/>
    </source>
</evidence>
<dbReference type="GO" id="GO:0022857">
    <property type="term" value="F:transmembrane transporter activity"/>
    <property type="evidence" value="ECO:0007669"/>
    <property type="project" value="InterPro"/>
</dbReference>
<feature type="transmembrane region" description="Helical" evidence="6">
    <location>
        <begin position="406"/>
        <end position="422"/>
    </location>
</feature>
<evidence type="ECO:0000313" key="9">
    <source>
        <dbReference type="Proteomes" id="UP001321749"/>
    </source>
</evidence>
<feature type="transmembrane region" description="Helical" evidence="6">
    <location>
        <begin position="151"/>
        <end position="170"/>
    </location>
</feature>
<evidence type="ECO:0000259" key="7">
    <source>
        <dbReference type="PROSITE" id="PS50850"/>
    </source>
</evidence>
<keyword evidence="9" id="KW-1185">Reference proteome</keyword>
<keyword evidence="2 6" id="KW-0812">Transmembrane</keyword>
<evidence type="ECO:0000256" key="2">
    <source>
        <dbReference type="ARBA" id="ARBA00022692"/>
    </source>
</evidence>
<evidence type="ECO:0000256" key="5">
    <source>
        <dbReference type="SAM" id="MobiDB-lite"/>
    </source>
</evidence>
<evidence type="ECO:0000313" key="8">
    <source>
        <dbReference type="EMBL" id="KAK4462649.1"/>
    </source>
</evidence>
<dbReference type="InterPro" id="IPR011701">
    <property type="entry name" value="MFS"/>
</dbReference>
<name>A0AAV9HPH7_9PEZI</name>
<reference evidence="8" key="1">
    <citation type="journal article" date="2023" name="Mol. Phylogenet. Evol.">
        <title>Genome-scale phylogeny and comparative genomics of the fungal order Sordariales.</title>
        <authorList>
            <person name="Hensen N."/>
            <person name="Bonometti L."/>
            <person name="Westerberg I."/>
            <person name="Brannstrom I.O."/>
            <person name="Guillou S."/>
            <person name="Cros-Aarteil S."/>
            <person name="Calhoun S."/>
            <person name="Haridas S."/>
            <person name="Kuo A."/>
            <person name="Mondo S."/>
            <person name="Pangilinan J."/>
            <person name="Riley R."/>
            <person name="LaButti K."/>
            <person name="Andreopoulos B."/>
            <person name="Lipzen A."/>
            <person name="Chen C."/>
            <person name="Yan M."/>
            <person name="Daum C."/>
            <person name="Ng V."/>
            <person name="Clum A."/>
            <person name="Steindorff A."/>
            <person name="Ohm R.A."/>
            <person name="Martin F."/>
            <person name="Silar P."/>
            <person name="Natvig D.O."/>
            <person name="Lalanne C."/>
            <person name="Gautier V."/>
            <person name="Ament-Velasquez S.L."/>
            <person name="Kruys A."/>
            <person name="Hutchinson M.I."/>
            <person name="Powell A.J."/>
            <person name="Barry K."/>
            <person name="Miller A.N."/>
            <person name="Grigoriev I.V."/>
            <person name="Debuchy R."/>
            <person name="Gladieux P."/>
            <person name="Hiltunen Thoren M."/>
            <person name="Johannesson H."/>
        </authorList>
    </citation>
    <scope>NUCLEOTIDE SEQUENCE</scope>
    <source>
        <strain evidence="8">PSN324</strain>
    </source>
</reference>
<sequence length="527" mass="57289">MPTAAMTNPLDRYVEAEPLLPDEDCDAEILDDLDEFGKSSSPWARWTETLQVKQQGHIILLLAILMFLITTSGMMFLLPVFRLVEDAFCHRYYDKDPSEPIDERLCKVDGVQKELAYLGGLGSVVNSFVGIATALPYGVLADRIGRKPTFILSYVGIVLGFSWAPTLLILRRIHNIYLVMLGSLFFLIGGGVPVAINTLNAMASDLGAEGDKATAFLYVSFGAVSGSLAGPVIAGVLMETVSPWCPILVVFAITPFMFGILLFLPETLPAQPRDATRKNQQSISRRVLETLNELRASFSLLKNTNVVLSLGLFFIQPAMFAAYTGTLAQYVSKYFGWTLGQTSYLLSPPLGLLHLVILLVLPRISASLTDETGRFRLATFSKDLMLTKISVVLVIAGALIEGFSKGIVLFLIGLTIGTLGSANSPLGRAVTTAYVQPQQTSRLFALITMLETTGALIGGPVLAWCFNVGLSKKGLWIGLPWFYIAGLAIAALVALLFVKNPRNKTLPTTSLEQQSEDLDRQLAEDPA</sequence>
<feature type="transmembrane region" description="Helical" evidence="6">
    <location>
        <begin position="244"/>
        <end position="264"/>
    </location>
</feature>
<feature type="transmembrane region" description="Helical" evidence="6">
    <location>
        <begin position="176"/>
        <end position="196"/>
    </location>
</feature>
<evidence type="ECO:0000256" key="4">
    <source>
        <dbReference type="ARBA" id="ARBA00023136"/>
    </source>
</evidence>
<keyword evidence="4 6" id="KW-0472">Membrane</keyword>
<reference evidence="8" key="2">
    <citation type="submission" date="2023-06" db="EMBL/GenBank/DDBJ databases">
        <authorList>
            <consortium name="Lawrence Berkeley National Laboratory"/>
            <person name="Mondo S.J."/>
            <person name="Hensen N."/>
            <person name="Bonometti L."/>
            <person name="Westerberg I."/>
            <person name="Brannstrom I.O."/>
            <person name="Guillou S."/>
            <person name="Cros-Aarteil S."/>
            <person name="Calhoun S."/>
            <person name="Haridas S."/>
            <person name="Kuo A."/>
            <person name="Pangilinan J."/>
            <person name="Riley R."/>
            <person name="Labutti K."/>
            <person name="Andreopoulos B."/>
            <person name="Lipzen A."/>
            <person name="Chen C."/>
            <person name="Yanf M."/>
            <person name="Daum C."/>
            <person name="Ng V."/>
            <person name="Clum A."/>
            <person name="Steindorff A."/>
            <person name="Ohm R."/>
            <person name="Martin F."/>
            <person name="Silar P."/>
            <person name="Natvig D."/>
            <person name="Lalanne C."/>
            <person name="Gautier V."/>
            <person name="Ament-Velasquez S.L."/>
            <person name="Kruys A."/>
            <person name="Hutchinson M.I."/>
            <person name="Powell A.J."/>
            <person name="Barry K."/>
            <person name="Miller A.N."/>
            <person name="Grigoriev I.V."/>
            <person name="Debuchy R."/>
            <person name="Gladieux P."/>
            <person name="Thoren M.H."/>
            <person name="Johannesson H."/>
        </authorList>
    </citation>
    <scope>NUCLEOTIDE SEQUENCE</scope>
    <source>
        <strain evidence="8">PSN324</strain>
    </source>
</reference>
<feature type="transmembrane region" description="Helical" evidence="6">
    <location>
        <begin position="475"/>
        <end position="498"/>
    </location>
</feature>
<dbReference type="PROSITE" id="PS50850">
    <property type="entry name" value="MFS"/>
    <property type="match status" value="1"/>
</dbReference>
<dbReference type="PANTHER" id="PTHR23507:SF1">
    <property type="entry name" value="FI18259P1-RELATED"/>
    <property type="match status" value="1"/>
</dbReference>
<comment type="caution">
    <text evidence="8">The sequence shown here is derived from an EMBL/GenBank/DDBJ whole genome shotgun (WGS) entry which is preliminary data.</text>
</comment>
<dbReference type="Pfam" id="PF07690">
    <property type="entry name" value="MFS_1"/>
    <property type="match status" value="1"/>
</dbReference>
<comment type="subcellular location">
    <subcellularLocation>
        <location evidence="1">Membrane</location>
        <topology evidence="1">Multi-pass membrane protein</topology>
    </subcellularLocation>
</comment>
<dbReference type="Gene3D" id="1.20.1250.20">
    <property type="entry name" value="MFS general substrate transporter like domains"/>
    <property type="match status" value="1"/>
</dbReference>
<feature type="domain" description="Major facilitator superfamily (MFS) profile" evidence="7">
    <location>
        <begin position="58"/>
        <end position="503"/>
    </location>
</feature>
<protein>
    <submittedName>
        <fullName evidence="8">Major facilitator superfamily domain-containing protein</fullName>
    </submittedName>
</protein>
<feature type="transmembrane region" description="Helical" evidence="6">
    <location>
        <begin position="383"/>
        <end position="400"/>
    </location>
</feature>
<gene>
    <name evidence="8" type="ORF">QBC42DRAFT_77419</name>
</gene>
<organism evidence="8 9">
    <name type="scientific">Cladorrhinum samala</name>
    <dbReference type="NCBI Taxonomy" id="585594"/>
    <lineage>
        <taxon>Eukaryota</taxon>
        <taxon>Fungi</taxon>
        <taxon>Dikarya</taxon>
        <taxon>Ascomycota</taxon>
        <taxon>Pezizomycotina</taxon>
        <taxon>Sordariomycetes</taxon>
        <taxon>Sordariomycetidae</taxon>
        <taxon>Sordariales</taxon>
        <taxon>Podosporaceae</taxon>
        <taxon>Cladorrhinum</taxon>
    </lineage>
</organism>
<evidence type="ECO:0000256" key="6">
    <source>
        <dbReference type="SAM" id="Phobius"/>
    </source>
</evidence>
<keyword evidence="3 6" id="KW-1133">Transmembrane helix</keyword>
<dbReference type="Proteomes" id="UP001321749">
    <property type="component" value="Unassembled WGS sequence"/>
</dbReference>
<dbReference type="GO" id="GO:0016020">
    <property type="term" value="C:membrane"/>
    <property type="evidence" value="ECO:0007669"/>
    <property type="project" value="UniProtKB-SubCell"/>
</dbReference>
<feature type="transmembrane region" description="Helical" evidence="6">
    <location>
        <begin position="216"/>
        <end position="238"/>
    </location>
</feature>
<feature type="compositionally biased region" description="Basic and acidic residues" evidence="5">
    <location>
        <begin position="517"/>
        <end position="527"/>
    </location>
</feature>
<feature type="transmembrane region" description="Helical" evidence="6">
    <location>
        <begin position="305"/>
        <end position="324"/>
    </location>
</feature>
<dbReference type="EMBL" id="MU864969">
    <property type="protein sequence ID" value="KAK4462649.1"/>
    <property type="molecule type" value="Genomic_DNA"/>
</dbReference>
<proteinExistence type="predicted"/>
<feature type="transmembrane region" description="Helical" evidence="6">
    <location>
        <begin position="443"/>
        <end position="463"/>
    </location>
</feature>
<feature type="transmembrane region" description="Helical" evidence="6">
    <location>
        <begin position="344"/>
        <end position="362"/>
    </location>
</feature>
<dbReference type="AlphaFoldDB" id="A0AAV9HPH7"/>
<evidence type="ECO:0000256" key="1">
    <source>
        <dbReference type="ARBA" id="ARBA00004141"/>
    </source>
</evidence>
<feature type="region of interest" description="Disordered" evidence="5">
    <location>
        <begin position="507"/>
        <end position="527"/>
    </location>
</feature>